<evidence type="ECO:0000259" key="1">
    <source>
        <dbReference type="Pfam" id="PF14244"/>
    </source>
</evidence>
<name>A0AAV2CT53_9ROSI</name>
<accession>A0AAV2CT53</accession>
<dbReference type="AlphaFoldDB" id="A0AAV2CT53"/>
<dbReference type="InterPro" id="IPR029472">
    <property type="entry name" value="Copia-like_N"/>
</dbReference>
<evidence type="ECO:0000313" key="3">
    <source>
        <dbReference type="Proteomes" id="UP001497516"/>
    </source>
</evidence>
<dbReference type="Proteomes" id="UP001497516">
    <property type="component" value="Chromosome 10"/>
</dbReference>
<dbReference type="Pfam" id="PF14244">
    <property type="entry name" value="Retrotran_gag_3"/>
    <property type="match status" value="1"/>
</dbReference>
<feature type="domain" description="Retrotransposon Copia-like N-terminal" evidence="1">
    <location>
        <begin position="26"/>
        <end position="62"/>
    </location>
</feature>
<gene>
    <name evidence="2" type="ORF">LTRI10_LOCUS7073</name>
</gene>
<organism evidence="2 3">
    <name type="scientific">Linum trigynum</name>
    <dbReference type="NCBI Taxonomy" id="586398"/>
    <lineage>
        <taxon>Eukaryota</taxon>
        <taxon>Viridiplantae</taxon>
        <taxon>Streptophyta</taxon>
        <taxon>Embryophyta</taxon>
        <taxon>Tracheophyta</taxon>
        <taxon>Spermatophyta</taxon>
        <taxon>Magnoliopsida</taxon>
        <taxon>eudicotyledons</taxon>
        <taxon>Gunneridae</taxon>
        <taxon>Pentapetalae</taxon>
        <taxon>rosids</taxon>
        <taxon>fabids</taxon>
        <taxon>Malpighiales</taxon>
        <taxon>Linaceae</taxon>
        <taxon>Linum</taxon>
    </lineage>
</organism>
<reference evidence="2 3" key="1">
    <citation type="submission" date="2024-04" db="EMBL/GenBank/DDBJ databases">
        <authorList>
            <person name="Fracassetti M."/>
        </authorList>
    </citation>
    <scope>NUCLEOTIDE SEQUENCE [LARGE SCALE GENOMIC DNA]</scope>
</reference>
<sequence>MFRLLLRFSFVNMVSELTSMKFDHMTKRLNSKNYAIWVFQFRMMIEGKGFLGFLDGTSHKPTVPSSTDQELS</sequence>
<evidence type="ECO:0000313" key="2">
    <source>
        <dbReference type="EMBL" id="CAL1359598.1"/>
    </source>
</evidence>
<protein>
    <recommendedName>
        <fullName evidence="1">Retrotransposon Copia-like N-terminal domain-containing protein</fullName>
    </recommendedName>
</protein>
<proteinExistence type="predicted"/>
<dbReference type="EMBL" id="OZ034814">
    <property type="protein sequence ID" value="CAL1359598.1"/>
    <property type="molecule type" value="Genomic_DNA"/>
</dbReference>
<keyword evidence="3" id="KW-1185">Reference proteome</keyword>